<dbReference type="RefSeq" id="WP_376753781.1">
    <property type="nucleotide sequence ID" value="NZ_CP124550.1"/>
</dbReference>
<evidence type="ECO:0008006" key="3">
    <source>
        <dbReference type="Google" id="ProtNLM"/>
    </source>
</evidence>
<dbReference type="PANTHER" id="PTHR36849">
    <property type="entry name" value="CYTOPLASMIC PROTEIN-RELATED"/>
    <property type="match status" value="1"/>
</dbReference>
<organism evidence="1 2">
    <name type="scientific">Candidatus Southlakia epibionticum</name>
    <dbReference type="NCBI Taxonomy" id="3043284"/>
    <lineage>
        <taxon>Bacteria</taxon>
        <taxon>Candidatus Saccharimonadota</taxon>
        <taxon>Candidatus Saccharimonadia</taxon>
        <taxon>Candidatus Saccharimonadales</taxon>
        <taxon>Candidatus Saccharimonadaceae</taxon>
        <taxon>Candidatus Southlakia</taxon>
    </lineage>
</organism>
<evidence type="ECO:0000313" key="2">
    <source>
        <dbReference type="Proteomes" id="UP001177295"/>
    </source>
</evidence>
<dbReference type="PANTHER" id="PTHR36849:SF1">
    <property type="entry name" value="CYTOPLASMIC PROTEIN"/>
    <property type="match status" value="1"/>
</dbReference>
<dbReference type="Pfam" id="PF22752">
    <property type="entry name" value="DUF488-N3i"/>
    <property type="match status" value="1"/>
</dbReference>
<protein>
    <recommendedName>
        <fullName evidence="3">DUF488 domain-containing protein</fullName>
    </recommendedName>
</protein>
<name>A0ABY8WYH5_9BACT</name>
<reference evidence="1 2" key="1">
    <citation type="journal article" date="2023" name="Cell">
        <title>Genetic manipulation of Patescibacteria provides mechanistic insights into microbial dark matter and the epibiotic lifestyle.</title>
        <authorList>
            <person name="Wang Y."/>
            <person name="Gallagher L.A."/>
            <person name="Andrade P.A."/>
            <person name="Liu A."/>
            <person name="Humphreys I.R."/>
            <person name="Turkarslan S."/>
            <person name="Cutler K.J."/>
            <person name="Arrieta-Ortiz M.L."/>
            <person name="Li Y."/>
            <person name="Radey M.C."/>
            <person name="McLean J.S."/>
            <person name="Cong Q."/>
            <person name="Baker D."/>
            <person name="Baliga N.S."/>
            <person name="Peterson S.B."/>
            <person name="Mougous J.D."/>
        </authorList>
    </citation>
    <scope>NUCLEOTIDE SEQUENCE [LARGE SCALE GENOMIC DNA]</scope>
    <source>
        <strain evidence="1 2">ML1</strain>
    </source>
</reference>
<proteinExistence type="predicted"/>
<dbReference type="InterPro" id="IPR052552">
    <property type="entry name" value="YeaO-like"/>
</dbReference>
<keyword evidence="2" id="KW-1185">Reference proteome</keyword>
<dbReference type="Proteomes" id="UP001177295">
    <property type="component" value="Chromosome"/>
</dbReference>
<evidence type="ECO:0000313" key="1">
    <source>
        <dbReference type="EMBL" id="WIO46247.1"/>
    </source>
</evidence>
<sequence>MTTYDTKRIYEDARPDDGYRVLVDRLWPRGISKDKAALDEWCREIAPSNELRQWFAHDPAKYDEFKVKYLQELANNPEAAAALARWRSYTRVTLLYGAKDTAHNQAVVLLEYLHLHESDNLRVIP</sequence>
<accession>A0ABY8WYH5</accession>
<dbReference type="EMBL" id="CP124550">
    <property type="protein sequence ID" value="WIO46247.1"/>
    <property type="molecule type" value="Genomic_DNA"/>
</dbReference>
<gene>
    <name evidence="1" type="ORF">SEML1_0638</name>
</gene>